<dbReference type="InterPro" id="IPR046349">
    <property type="entry name" value="C1-like_sf"/>
</dbReference>
<name>A0ABQ7WNU7_SOLTU</name>
<feature type="domain" description="DC1" evidence="2">
    <location>
        <begin position="30"/>
        <end position="77"/>
    </location>
</feature>
<keyword evidence="4" id="KW-1185">Reference proteome</keyword>
<dbReference type="Proteomes" id="UP000826656">
    <property type="component" value="Unassembled WGS sequence"/>
</dbReference>
<organism evidence="3 4">
    <name type="scientific">Solanum tuberosum</name>
    <name type="common">Potato</name>
    <dbReference type="NCBI Taxonomy" id="4113"/>
    <lineage>
        <taxon>Eukaryota</taxon>
        <taxon>Viridiplantae</taxon>
        <taxon>Streptophyta</taxon>
        <taxon>Embryophyta</taxon>
        <taxon>Tracheophyta</taxon>
        <taxon>Spermatophyta</taxon>
        <taxon>Magnoliopsida</taxon>
        <taxon>eudicotyledons</taxon>
        <taxon>Gunneridae</taxon>
        <taxon>Pentapetalae</taxon>
        <taxon>asterids</taxon>
        <taxon>lamiids</taxon>
        <taxon>Solanales</taxon>
        <taxon>Solanaceae</taxon>
        <taxon>Solanoideae</taxon>
        <taxon>Solaneae</taxon>
        <taxon>Solanum</taxon>
    </lineage>
</organism>
<dbReference type="PANTHER" id="PTHR46288">
    <property type="entry name" value="PHORBOL-ESTER/DAG-TYPE DOMAIN-CONTAINING PROTEIN"/>
    <property type="match status" value="1"/>
</dbReference>
<dbReference type="Pfam" id="PF03107">
    <property type="entry name" value="C1_2"/>
    <property type="match status" value="2"/>
</dbReference>
<accession>A0ABQ7WNU7</accession>
<comment type="caution">
    <text evidence="3">The sequence shown here is derived from an EMBL/GenBank/DDBJ whole genome shotgun (WGS) entry which is preliminary data.</text>
</comment>
<evidence type="ECO:0000313" key="4">
    <source>
        <dbReference type="Proteomes" id="UP000826656"/>
    </source>
</evidence>
<dbReference type="Gene3D" id="3.30.40.10">
    <property type="entry name" value="Zinc/RING finger domain, C3HC4 (zinc finger)"/>
    <property type="match status" value="1"/>
</dbReference>
<sequence length="202" mass="22591">MTSPTQGTTSCQYFLHENCLNAPRFLDHSSHPAHPLTLLPIPTYPTPSFLCNACGSSGNGFSFSCALCQFDIHVQCASCPSSLLIDKHPHQLELIFGSPYQDKDHIKYVCDVCDAVMNKDNWLYYCADCDFGAHLQCASPELNVYVGSRSINPNANSALEMINSVNEISDNFFEYQLASRMATRLGEEMMDSGRPTRTYIYY</sequence>
<evidence type="ECO:0000256" key="1">
    <source>
        <dbReference type="ARBA" id="ARBA00022737"/>
    </source>
</evidence>
<keyword evidence="1" id="KW-0677">Repeat</keyword>
<dbReference type="EMBL" id="JAIVGD010000001">
    <property type="protein sequence ID" value="KAH0782407.1"/>
    <property type="molecule type" value="Genomic_DNA"/>
</dbReference>
<evidence type="ECO:0000313" key="3">
    <source>
        <dbReference type="EMBL" id="KAH0782407.1"/>
    </source>
</evidence>
<feature type="domain" description="DC1" evidence="2">
    <location>
        <begin position="87"/>
        <end position="138"/>
    </location>
</feature>
<dbReference type="InterPro" id="IPR004146">
    <property type="entry name" value="DC1"/>
</dbReference>
<dbReference type="PANTHER" id="PTHR46288:SF61">
    <property type="entry name" value="DC1 DOMAIN-CONTAINING PROTEIN"/>
    <property type="match status" value="1"/>
</dbReference>
<proteinExistence type="predicted"/>
<evidence type="ECO:0000259" key="2">
    <source>
        <dbReference type="Pfam" id="PF03107"/>
    </source>
</evidence>
<dbReference type="InterPro" id="IPR013083">
    <property type="entry name" value="Znf_RING/FYVE/PHD"/>
</dbReference>
<dbReference type="SUPFAM" id="SSF57889">
    <property type="entry name" value="Cysteine-rich domain"/>
    <property type="match status" value="2"/>
</dbReference>
<protein>
    <recommendedName>
        <fullName evidence="2">DC1 domain-containing protein</fullName>
    </recommendedName>
</protein>
<gene>
    <name evidence="3" type="ORF">KY290_002005</name>
</gene>
<reference evidence="3 4" key="1">
    <citation type="journal article" date="2021" name="bioRxiv">
        <title>Chromosome-scale and haplotype-resolved genome assembly of a tetraploid potato cultivar.</title>
        <authorList>
            <person name="Sun H."/>
            <person name="Jiao W.-B."/>
            <person name="Krause K."/>
            <person name="Campoy J.A."/>
            <person name="Goel M."/>
            <person name="Folz-Donahue K."/>
            <person name="Kukat C."/>
            <person name="Huettel B."/>
            <person name="Schneeberger K."/>
        </authorList>
    </citation>
    <scope>NUCLEOTIDE SEQUENCE [LARGE SCALE GENOMIC DNA]</scope>
    <source>
        <strain evidence="3">SolTubOtavaFocal</strain>
        <tissue evidence="3">Leaves</tissue>
    </source>
</reference>